<feature type="domain" description="Nudix hydrolase" evidence="5">
    <location>
        <begin position="30"/>
        <end position="161"/>
    </location>
</feature>
<comment type="cofactor">
    <cofactor evidence="1">
        <name>Mg(2+)</name>
        <dbReference type="ChEBI" id="CHEBI:18420"/>
    </cofactor>
</comment>
<gene>
    <name evidence="6" type="ORF">F5544_14365</name>
</gene>
<dbReference type="PANTHER" id="PTHR43046">
    <property type="entry name" value="GDP-MANNOSE MANNOSYL HYDROLASE"/>
    <property type="match status" value="1"/>
</dbReference>
<evidence type="ECO:0000256" key="2">
    <source>
        <dbReference type="ARBA" id="ARBA00005582"/>
    </source>
</evidence>
<dbReference type="KEGG" id="nah:F5544_14365"/>
<reference evidence="6 7" key="1">
    <citation type="journal article" date="2019" name="ACS Chem. Biol.">
        <title>Identification and Mobilization of a Cryptic Antibiotic Biosynthesis Gene Locus from a Human-Pathogenic Nocardia Isolate.</title>
        <authorList>
            <person name="Herisse M."/>
            <person name="Ishida K."/>
            <person name="Porter J.L."/>
            <person name="Howden B."/>
            <person name="Hertweck C."/>
            <person name="Stinear T.P."/>
            <person name="Pidot S.J."/>
        </authorList>
    </citation>
    <scope>NUCLEOTIDE SEQUENCE [LARGE SCALE GENOMIC DNA]</scope>
    <source>
        <strain evidence="6 7">AUSMDU00012717</strain>
    </source>
</reference>
<evidence type="ECO:0000256" key="3">
    <source>
        <dbReference type="ARBA" id="ARBA00022801"/>
    </source>
</evidence>
<dbReference type="InterPro" id="IPR000086">
    <property type="entry name" value="NUDIX_hydrolase_dom"/>
</dbReference>
<dbReference type="GO" id="GO:0016787">
    <property type="term" value="F:hydrolase activity"/>
    <property type="evidence" value="ECO:0007669"/>
    <property type="project" value="UniProtKB-KW"/>
</dbReference>
<dbReference type="Pfam" id="PF00293">
    <property type="entry name" value="NUDIX"/>
    <property type="match status" value="1"/>
</dbReference>
<evidence type="ECO:0000313" key="7">
    <source>
        <dbReference type="Proteomes" id="UP000503540"/>
    </source>
</evidence>
<dbReference type="Gene3D" id="3.90.79.10">
    <property type="entry name" value="Nucleoside Triphosphate Pyrophosphohydrolase"/>
    <property type="match status" value="1"/>
</dbReference>
<protein>
    <submittedName>
        <fullName evidence="6">NUDIX domain-containing protein</fullName>
    </submittedName>
</protein>
<evidence type="ECO:0000259" key="5">
    <source>
        <dbReference type="PROSITE" id="PS51462"/>
    </source>
</evidence>
<dbReference type="PROSITE" id="PS51462">
    <property type="entry name" value="NUDIX"/>
    <property type="match status" value="1"/>
</dbReference>
<keyword evidence="3 4" id="KW-0378">Hydrolase</keyword>
<comment type="similarity">
    <text evidence="2 4">Belongs to the Nudix hydrolase family.</text>
</comment>
<dbReference type="InterPro" id="IPR015797">
    <property type="entry name" value="NUDIX_hydrolase-like_dom_sf"/>
</dbReference>
<organism evidence="6 7">
    <name type="scientific">Nocardia arthritidis</name>
    <dbReference type="NCBI Taxonomy" id="228602"/>
    <lineage>
        <taxon>Bacteria</taxon>
        <taxon>Bacillati</taxon>
        <taxon>Actinomycetota</taxon>
        <taxon>Actinomycetes</taxon>
        <taxon>Mycobacteriales</taxon>
        <taxon>Nocardiaceae</taxon>
        <taxon>Nocardia</taxon>
    </lineage>
</organism>
<dbReference type="InterPro" id="IPR020476">
    <property type="entry name" value="Nudix_hydrolase"/>
</dbReference>
<keyword evidence="7" id="KW-1185">Reference proteome</keyword>
<evidence type="ECO:0000256" key="1">
    <source>
        <dbReference type="ARBA" id="ARBA00001946"/>
    </source>
</evidence>
<name>A0A6G9YC03_9NOCA</name>
<dbReference type="InterPro" id="IPR020084">
    <property type="entry name" value="NUDIX_hydrolase_CS"/>
</dbReference>
<dbReference type="EMBL" id="CP046172">
    <property type="protein sequence ID" value="QIS10759.1"/>
    <property type="molecule type" value="Genomic_DNA"/>
</dbReference>
<dbReference type="PANTHER" id="PTHR43046:SF16">
    <property type="entry name" value="ADP-RIBOSE PYROPHOSPHATASE YJHB-RELATED"/>
    <property type="match status" value="1"/>
</dbReference>
<dbReference type="Proteomes" id="UP000503540">
    <property type="component" value="Chromosome"/>
</dbReference>
<evidence type="ECO:0000256" key="4">
    <source>
        <dbReference type="RuleBase" id="RU003476"/>
    </source>
</evidence>
<dbReference type="PRINTS" id="PR00502">
    <property type="entry name" value="NUDIXFAMILY"/>
</dbReference>
<dbReference type="AlphaFoldDB" id="A0A6G9YC03"/>
<sequence length="169" mass="18630">MGWLQDRESVGVNVSRIDYYNDPGAPKANSIRVAVSAFVQDSAERVLMIRRTDNDKYSIPGGGLEAGESVADAVVREVKEETGIDVRVTKVLGVFSDPNHVIAYDDGEVLQEFSICFYAEPVGGKLRTSTESKEVDWISPDKLAKLDIHPSIMLRIQHGLANDGEPYFT</sequence>
<dbReference type="PROSITE" id="PS00893">
    <property type="entry name" value="NUDIX_BOX"/>
    <property type="match status" value="1"/>
</dbReference>
<evidence type="ECO:0000313" key="6">
    <source>
        <dbReference type="EMBL" id="QIS10759.1"/>
    </source>
</evidence>
<accession>A0A6G9YC03</accession>
<dbReference type="SUPFAM" id="SSF55811">
    <property type="entry name" value="Nudix"/>
    <property type="match status" value="1"/>
</dbReference>
<proteinExistence type="inferred from homology"/>